<dbReference type="PANTHER" id="PTHR12131">
    <property type="entry name" value="ATP-DEPENDENT RNA AND DNA HELICASE"/>
    <property type="match status" value="1"/>
</dbReference>
<dbReference type="GO" id="GO:0005524">
    <property type="term" value="F:ATP binding"/>
    <property type="evidence" value="ECO:0007669"/>
    <property type="project" value="UniProtKB-KW"/>
</dbReference>
<evidence type="ECO:0000259" key="5">
    <source>
        <dbReference type="PROSITE" id="PS51192"/>
    </source>
</evidence>
<evidence type="ECO:0000313" key="7">
    <source>
        <dbReference type="EMBL" id="HGT40595.1"/>
    </source>
</evidence>
<dbReference type="SUPFAM" id="SSF52540">
    <property type="entry name" value="P-loop containing nucleoside triphosphate hydrolases"/>
    <property type="match status" value="1"/>
</dbReference>
<name>A0A7C4LMR8_9PLAN</name>
<dbReference type="InterPro" id="IPR050699">
    <property type="entry name" value="RNA-DNA_Helicase"/>
</dbReference>
<accession>A0A7C4LMR8</accession>
<evidence type="ECO:0000259" key="6">
    <source>
        <dbReference type="PROSITE" id="PS51194"/>
    </source>
</evidence>
<dbReference type="EMBL" id="DSVQ01000018">
    <property type="protein sequence ID" value="HGT40595.1"/>
    <property type="molecule type" value="Genomic_DNA"/>
</dbReference>
<dbReference type="PROSITE" id="PS51192">
    <property type="entry name" value="HELICASE_ATP_BIND_1"/>
    <property type="match status" value="1"/>
</dbReference>
<dbReference type="GO" id="GO:0004386">
    <property type="term" value="F:helicase activity"/>
    <property type="evidence" value="ECO:0007669"/>
    <property type="project" value="UniProtKB-KW"/>
</dbReference>
<dbReference type="Pfam" id="PF00271">
    <property type="entry name" value="Helicase_C"/>
    <property type="match status" value="1"/>
</dbReference>
<dbReference type="Gene3D" id="3.40.50.300">
    <property type="entry name" value="P-loop containing nucleotide triphosphate hydrolases"/>
    <property type="match status" value="2"/>
</dbReference>
<evidence type="ECO:0000256" key="1">
    <source>
        <dbReference type="ARBA" id="ARBA00022741"/>
    </source>
</evidence>
<reference evidence="7" key="1">
    <citation type="journal article" date="2020" name="mSystems">
        <title>Genome- and Community-Level Interaction Insights into Carbon Utilization and Element Cycling Functions of Hydrothermarchaeota in Hydrothermal Sediment.</title>
        <authorList>
            <person name="Zhou Z."/>
            <person name="Liu Y."/>
            <person name="Xu W."/>
            <person name="Pan J."/>
            <person name="Luo Z.H."/>
            <person name="Li M."/>
        </authorList>
    </citation>
    <scope>NUCLEOTIDE SEQUENCE [LARGE SCALE GENOMIC DNA]</scope>
    <source>
        <strain evidence="7">SpSt-508</strain>
    </source>
</reference>
<keyword evidence="2" id="KW-0378">Hydrolase</keyword>
<dbReference type="InterPro" id="IPR001650">
    <property type="entry name" value="Helicase_C-like"/>
</dbReference>
<dbReference type="PANTHER" id="PTHR12131:SF1">
    <property type="entry name" value="ATP-DEPENDENT RNA HELICASE SUPV3L1, MITOCHONDRIAL-RELATED"/>
    <property type="match status" value="1"/>
</dbReference>
<dbReference type="SMART" id="SM00487">
    <property type="entry name" value="DEXDc"/>
    <property type="match status" value="1"/>
</dbReference>
<dbReference type="AlphaFoldDB" id="A0A7C4LMR8"/>
<feature type="domain" description="Helicase ATP-binding" evidence="5">
    <location>
        <begin position="29"/>
        <end position="193"/>
    </location>
</feature>
<dbReference type="GO" id="GO:0003676">
    <property type="term" value="F:nucleic acid binding"/>
    <property type="evidence" value="ECO:0007669"/>
    <property type="project" value="InterPro"/>
</dbReference>
<protein>
    <submittedName>
        <fullName evidence="7">DEAD/DEAH box helicase</fullName>
    </submittedName>
</protein>
<keyword evidence="4" id="KW-0067">ATP-binding</keyword>
<gene>
    <name evidence="7" type="ORF">ENS64_15225</name>
</gene>
<comment type="caution">
    <text evidence="7">The sequence shown here is derived from an EMBL/GenBank/DDBJ whole genome shotgun (WGS) entry which is preliminary data.</text>
</comment>
<dbReference type="PROSITE" id="PS51194">
    <property type="entry name" value="HELICASE_CTER"/>
    <property type="match status" value="1"/>
</dbReference>
<sequence length="819" mass="91851">MLPTRDELAQRYFDQLPFKPYPVQEDALLAWFSSESGVLVCAPTGMGKTLIAEAAAFEALHTGHTLYYTTPLIALTEQKFAELQASAVRWGFPPEQIGLVTGNRKVNPDATVLVVVAEILLNRLLHAEAFDFQRVFGVVMDEFHSFSDPERGIGWEFALGLLPPHVRLLLLSATIGNAVDFVLWLERCHGRRLELVQSSERRVPLNFRWIPDQLLTDQLEEMAQGDEASRRTPALVFCFNRDECWNVAEELKGRHLLAEGQQKRLGEELARYDWSKGVGPKLKQILIRGVGVHHAGVLPKYKRIVEHLFQKKLLSVCVCTETLAAGINLPARSVVLPSLLKGKPGQQKLIDPSAAHQMFGRAGRPQFDSQGFVFALPHEDDVKILRWKEKYDQIPEDTKDPLLIKAKKALKKKMPTRSPERQYWSEQQFEKLRTSPPGNLTSRGPLPWRLLAYLLQLSPDVERLRTLVRKRLMEPKQLDAGEKQLERMLLTLHAGEFVRLEPEPPAAQPVTTDTRLAAPAPAPTSWLSQQLQAALNQQWSAAGITAPVAAPVAERYRPLRAFPTPKLDQLLIFRSVNPLLGAFLVQHLGVADQSERLQLWEAVLDFPTALLRHVRVPPPQRLPPGPLATSRVDPEIVRRGLIAASDLYPTFDPDVPFEERKFAPPLAEKVKMWFDSEYPAAQDARMIPVWVAGDLLNFGGDFQKYVSGRDLTKQEGLVFRHLLRLILLIGEFAQLAPPDVDPQAWRDELRDLALKFTESCRAVDPASTDFTLVHAAENDLVVLDRGAPPPLVVPDNSVPAVAEPVEEEADDFAAGLDLE</sequence>
<dbReference type="SMART" id="SM00490">
    <property type="entry name" value="HELICc"/>
    <property type="match status" value="1"/>
</dbReference>
<dbReference type="InterPro" id="IPR014001">
    <property type="entry name" value="Helicase_ATP-bd"/>
</dbReference>
<dbReference type="InterPro" id="IPR027417">
    <property type="entry name" value="P-loop_NTPase"/>
</dbReference>
<dbReference type="GO" id="GO:0016787">
    <property type="term" value="F:hydrolase activity"/>
    <property type="evidence" value="ECO:0007669"/>
    <property type="project" value="UniProtKB-KW"/>
</dbReference>
<dbReference type="Pfam" id="PF00270">
    <property type="entry name" value="DEAD"/>
    <property type="match status" value="1"/>
</dbReference>
<feature type="domain" description="Helicase C-terminal" evidence="6">
    <location>
        <begin position="210"/>
        <end position="410"/>
    </location>
</feature>
<organism evidence="7">
    <name type="scientific">Schlesneria paludicola</name>
    <dbReference type="NCBI Taxonomy" id="360056"/>
    <lineage>
        <taxon>Bacteria</taxon>
        <taxon>Pseudomonadati</taxon>
        <taxon>Planctomycetota</taxon>
        <taxon>Planctomycetia</taxon>
        <taxon>Planctomycetales</taxon>
        <taxon>Planctomycetaceae</taxon>
        <taxon>Schlesneria</taxon>
    </lineage>
</organism>
<dbReference type="CDD" id="cd18795">
    <property type="entry name" value="SF2_C_Ski2"/>
    <property type="match status" value="1"/>
</dbReference>
<keyword evidence="1" id="KW-0547">Nucleotide-binding</keyword>
<dbReference type="InterPro" id="IPR011545">
    <property type="entry name" value="DEAD/DEAH_box_helicase_dom"/>
</dbReference>
<evidence type="ECO:0000256" key="4">
    <source>
        <dbReference type="ARBA" id="ARBA00022840"/>
    </source>
</evidence>
<proteinExistence type="predicted"/>
<evidence type="ECO:0000256" key="3">
    <source>
        <dbReference type="ARBA" id="ARBA00022806"/>
    </source>
</evidence>
<keyword evidence="3 7" id="KW-0347">Helicase</keyword>
<evidence type="ECO:0000256" key="2">
    <source>
        <dbReference type="ARBA" id="ARBA00022801"/>
    </source>
</evidence>
<dbReference type="CDD" id="cd17921">
    <property type="entry name" value="DEXHc_Ski2"/>
    <property type="match status" value="1"/>
</dbReference>